<feature type="compositionally biased region" description="Polar residues" evidence="1">
    <location>
        <begin position="54"/>
        <end position="85"/>
    </location>
</feature>
<sequence length="167" mass="18081">MHAGATPISAGPSSAWSGSTTCCLCGFRFLPRQVHSVAGPVQCMAVDRLSQRRPSTTLRWSKNDPTQPTQRPAGQRSCSPSSPISPTHLPCRHGKDPASNGWPRRRPIAWLARGETRRQSLACLLSFARRTALARLVLIPPCRASLCSLVDVTSSAQCPSLPCDRPQ</sequence>
<evidence type="ECO:0000313" key="2">
    <source>
        <dbReference type="EMBL" id="KAK7537731.1"/>
    </source>
</evidence>
<feature type="region of interest" description="Disordered" evidence="1">
    <location>
        <begin position="54"/>
        <end position="104"/>
    </location>
</feature>
<protein>
    <submittedName>
        <fullName evidence="2">Uncharacterized protein</fullName>
    </submittedName>
</protein>
<proteinExistence type="predicted"/>
<evidence type="ECO:0000313" key="3">
    <source>
        <dbReference type="Proteomes" id="UP001365128"/>
    </source>
</evidence>
<reference evidence="2 3" key="1">
    <citation type="submission" date="2024-04" db="EMBL/GenBank/DDBJ databases">
        <title>Phyllosticta paracitricarpa is synonymous to the EU quarantine fungus P. citricarpa based on phylogenomic analyses.</title>
        <authorList>
            <consortium name="Lawrence Berkeley National Laboratory"/>
            <person name="Van Ingen-Buijs V.A."/>
            <person name="Van Westerhoven A.C."/>
            <person name="Haridas S."/>
            <person name="Skiadas P."/>
            <person name="Martin F."/>
            <person name="Groenewald J.Z."/>
            <person name="Crous P.W."/>
            <person name="Seidl M.F."/>
        </authorList>
    </citation>
    <scope>NUCLEOTIDE SEQUENCE [LARGE SCALE GENOMIC DNA]</scope>
    <source>
        <strain evidence="2 3">CBS 122670</strain>
    </source>
</reference>
<dbReference type="EMBL" id="JBBPDW010000033">
    <property type="protein sequence ID" value="KAK7537731.1"/>
    <property type="molecule type" value="Genomic_DNA"/>
</dbReference>
<name>A0ABR1LRC5_9PEZI</name>
<comment type="caution">
    <text evidence="2">The sequence shown here is derived from an EMBL/GenBank/DDBJ whole genome shotgun (WGS) entry which is preliminary data.</text>
</comment>
<keyword evidence="3" id="KW-1185">Reference proteome</keyword>
<organism evidence="2 3">
    <name type="scientific">Phyllosticta citricarpa</name>
    <dbReference type="NCBI Taxonomy" id="55181"/>
    <lineage>
        <taxon>Eukaryota</taxon>
        <taxon>Fungi</taxon>
        <taxon>Dikarya</taxon>
        <taxon>Ascomycota</taxon>
        <taxon>Pezizomycotina</taxon>
        <taxon>Dothideomycetes</taxon>
        <taxon>Dothideomycetes incertae sedis</taxon>
        <taxon>Botryosphaeriales</taxon>
        <taxon>Phyllostictaceae</taxon>
        <taxon>Phyllosticta</taxon>
    </lineage>
</organism>
<evidence type="ECO:0000256" key="1">
    <source>
        <dbReference type="SAM" id="MobiDB-lite"/>
    </source>
</evidence>
<accession>A0ABR1LRC5</accession>
<gene>
    <name evidence="2" type="ORF">IWX46DRAFT_248533</name>
</gene>
<dbReference type="Proteomes" id="UP001365128">
    <property type="component" value="Unassembled WGS sequence"/>
</dbReference>